<feature type="region of interest" description="Disordered" evidence="1">
    <location>
        <begin position="1"/>
        <end position="54"/>
    </location>
</feature>
<proteinExistence type="predicted"/>
<dbReference type="EMBL" id="CP001778">
    <property type="protein sequence ID" value="ADD45120.1"/>
    <property type="molecule type" value="Genomic_DNA"/>
</dbReference>
<protein>
    <submittedName>
        <fullName evidence="2">Uncharacterized protein</fullName>
    </submittedName>
</protein>
<keyword evidence="3" id="KW-1185">Reference proteome</keyword>
<evidence type="ECO:0000256" key="1">
    <source>
        <dbReference type="SAM" id="MobiDB-lite"/>
    </source>
</evidence>
<evidence type="ECO:0000313" key="2">
    <source>
        <dbReference type="EMBL" id="ADD45120.1"/>
    </source>
</evidence>
<sequence length="54" mass="5514">MTHHSGAAVASAPARFHDAPRFAAPALTPVGERARSQQCDVEAAASVRTTGGAR</sequence>
<dbReference type="AlphaFoldDB" id="D3PVZ9"/>
<dbReference type="Proteomes" id="UP000000844">
    <property type="component" value="Chromosome"/>
</dbReference>
<evidence type="ECO:0000313" key="3">
    <source>
        <dbReference type="Proteomes" id="UP000000844"/>
    </source>
</evidence>
<dbReference type="STRING" id="446470.Snas_5489"/>
<organism evidence="2 3">
    <name type="scientific">Stackebrandtia nassauensis (strain DSM 44728 / CIP 108903 / NRRL B-16338 / NBRC 102104 / LLR-40K-21)</name>
    <dbReference type="NCBI Taxonomy" id="446470"/>
    <lineage>
        <taxon>Bacteria</taxon>
        <taxon>Bacillati</taxon>
        <taxon>Actinomycetota</taxon>
        <taxon>Actinomycetes</taxon>
        <taxon>Glycomycetales</taxon>
        <taxon>Glycomycetaceae</taxon>
        <taxon>Stackebrandtia</taxon>
    </lineage>
</organism>
<dbReference type="KEGG" id="sna:Snas_5489"/>
<name>D3PVZ9_STANL</name>
<reference evidence="2 3" key="1">
    <citation type="journal article" date="2009" name="Stand. Genomic Sci.">
        <title>Complete genome sequence of Stackebrandtia nassauensis type strain (LLR-40K-21).</title>
        <authorList>
            <person name="Munk C."/>
            <person name="Lapidus A."/>
            <person name="Copeland A."/>
            <person name="Jando M."/>
            <person name="Mayilraj S."/>
            <person name="Glavina Del Rio T."/>
            <person name="Nolan M."/>
            <person name="Chen F."/>
            <person name="Lucas S."/>
            <person name="Tice H."/>
            <person name="Cheng J.F."/>
            <person name="Han C."/>
            <person name="Detter J.C."/>
            <person name="Bruce D."/>
            <person name="Goodwin L."/>
            <person name="Chain P."/>
            <person name="Pitluck S."/>
            <person name="Goker M."/>
            <person name="Ovchinikova G."/>
            <person name="Pati A."/>
            <person name="Ivanova N."/>
            <person name="Mavromatis K."/>
            <person name="Chen A."/>
            <person name="Palaniappan K."/>
            <person name="Land M."/>
            <person name="Hauser L."/>
            <person name="Chang Y.J."/>
            <person name="Jeffries C.D."/>
            <person name="Bristow J."/>
            <person name="Eisen J.A."/>
            <person name="Markowitz V."/>
            <person name="Hugenholtz P."/>
            <person name="Kyrpides N.C."/>
            <person name="Klenk H.P."/>
        </authorList>
    </citation>
    <scope>NUCLEOTIDE SEQUENCE [LARGE SCALE GENOMIC DNA]</scope>
    <source>
        <strain evidence="3">DSM 44728 / CIP 108903 / NRRL B-16338 / NBRC 102104 / LLR-40K-21</strain>
    </source>
</reference>
<dbReference type="HOGENOM" id="CLU_3048228_0_0_11"/>
<accession>D3PVZ9</accession>
<gene>
    <name evidence="2" type="ordered locus">Snas_5489</name>
</gene>